<proteinExistence type="predicted"/>
<reference evidence="6 7" key="1">
    <citation type="submission" date="2023-05" db="EMBL/GenBank/DDBJ databases">
        <title>Marinobacter albus sp. nov., a marine bacterium isolated from sand in a coastal intertidal zone of huludao.</title>
        <authorList>
            <person name="Deng T."/>
        </authorList>
    </citation>
    <scope>NUCLEOTIDE SEQUENCE [LARGE SCALE GENOMIC DNA]</scope>
    <source>
        <strain evidence="6 7">M216</strain>
    </source>
</reference>
<feature type="domain" description="Iron-binding zinc finger CDGSH type" evidence="5">
    <location>
        <begin position="49"/>
        <end position="82"/>
    </location>
</feature>
<accession>A0ABT7H731</accession>
<dbReference type="InterPro" id="IPR052950">
    <property type="entry name" value="CISD"/>
</dbReference>
<evidence type="ECO:0000313" key="7">
    <source>
        <dbReference type="Proteomes" id="UP001223547"/>
    </source>
</evidence>
<evidence type="ECO:0000256" key="4">
    <source>
        <dbReference type="ARBA" id="ARBA00023014"/>
    </source>
</evidence>
<dbReference type="Gene3D" id="3.40.5.90">
    <property type="entry name" value="CDGSH iron-sulfur domain, mitoNEET-type"/>
    <property type="match status" value="2"/>
</dbReference>
<dbReference type="SMART" id="SM00704">
    <property type="entry name" value="ZnF_CDGSH"/>
    <property type="match status" value="2"/>
</dbReference>
<name>A0ABT7H731_9GAMM</name>
<keyword evidence="7" id="KW-1185">Reference proteome</keyword>
<dbReference type="InterPro" id="IPR018967">
    <property type="entry name" value="FeS-contain_CDGSH-typ"/>
</dbReference>
<dbReference type="EMBL" id="JASSQD010000001">
    <property type="protein sequence ID" value="MDK9556157.1"/>
    <property type="molecule type" value="Genomic_DNA"/>
</dbReference>
<evidence type="ECO:0000256" key="3">
    <source>
        <dbReference type="ARBA" id="ARBA00023004"/>
    </source>
</evidence>
<protein>
    <submittedName>
        <fullName evidence="6">CDGSH iron-sulfur domain-containing protein</fullName>
    </submittedName>
</protein>
<dbReference type="Pfam" id="PF09360">
    <property type="entry name" value="zf-CDGSH"/>
    <property type="match status" value="1"/>
</dbReference>
<comment type="caution">
    <text evidence="6">The sequence shown here is derived from an EMBL/GenBank/DDBJ whole genome shotgun (WGS) entry which is preliminary data.</text>
</comment>
<sequence length="82" mass="9047">MSDAKARVARTTPYSVLVEAGKNYLWCACGRSQTQPFCDGSHKGTGFKPVKYTAEKKEWVWFCGCKQTGTPPLCDGTHKSLT</sequence>
<dbReference type="RefSeq" id="WP_219867297.1">
    <property type="nucleotide sequence ID" value="NZ_JASSQD010000001.1"/>
</dbReference>
<keyword evidence="2" id="KW-0479">Metal-binding</keyword>
<evidence type="ECO:0000256" key="1">
    <source>
        <dbReference type="ARBA" id="ARBA00022714"/>
    </source>
</evidence>
<keyword evidence="4" id="KW-0411">Iron-sulfur</keyword>
<organism evidence="6 7">
    <name type="scientific">Marinobacter albus</name>
    <dbReference type="NCBI Taxonomy" id="3030833"/>
    <lineage>
        <taxon>Bacteria</taxon>
        <taxon>Pseudomonadati</taxon>
        <taxon>Pseudomonadota</taxon>
        <taxon>Gammaproteobacteria</taxon>
        <taxon>Pseudomonadales</taxon>
        <taxon>Marinobacteraceae</taxon>
        <taxon>Marinobacter</taxon>
    </lineage>
</organism>
<keyword evidence="1" id="KW-0001">2Fe-2S</keyword>
<gene>
    <name evidence="6" type="ORF">QQF73_00870</name>
</gene>
<dbReference type="Proteomes" id="UP001223547">
    <property type="component" value="Unassembled WGS sequence"/>
</dbReference>
<dbReference type="PANTHER" id="PTHR46491">
    <property type="entry name" value="CDGSH IRON SULFUR DOMAIN PROTEIN HOMOLOG"/>
    <property type="match status" value="1"/>
</dbReference>
<evidence type="ECO:0000256" key="2">
    <source>
        <dbReference type="ARBA" id="ARBA00022723"/>
    </source>
</evidence>
<dbReference type="InterPro" id="IPR042216">
    <property type="entry name" value="MitoNEET_CISD"/>
</dbReference>
<evidence type="ECO:0000259" key="5">
    <source>
        <dbReference type="SMART" id="SM00704"/>
    </source>
</evidence>
<dbReference type="PANTHER" id="PTHR46491:SF3">
    <property type="entry name" value="CDGSH IRON-SULFUR DOMAIN-CONTAINING PROTEIN 3, MITOCHONDRIAL"/>
    <property type="match status" value="1"/>
</dbReference>
<evidence type="ECO:0000313" key="6">
    <source>
        <dbReference type="EMBL" id="MDK9556157.1"/>
    </source>
</evidence>
<keyword evidence="3" id="KW-0408">Iron</keyword>
<feature type="domain" description="Iron-binding zinc finger CDGSH type" evidence="5">
    <location>
        <begin position="11"/>
        <end position="48"/>
    </location>
</feature>